<dbReference type="Pfam" id="PF23782">
    <property type="entry name" value="Tsg_N"/>
    <property type="match status" value="1"/>
</dbReference>
<evidence type="ECO:0000313" key="11">
    <source>
        <dbReference type="Proteomes" id="UP000694405"/>
    </source>
</evidence>
<evidence type="ECO:0000256" key="2">
    <source>
        <dbReference type="ARBA" id="ARBA00010047"/>
    </source>
</evidence>
<dbReference type="InterPro" id="IPR006761">
    <property type="entry name" value="Tsg"/>
</dbReference>
<feature type="compositionally biased region" description="Low complexity" evidence="7">
    <location>
        <begin position="19"/>
        <end position="52"/>
    </location>
</feature>
<evidence type="ECO:0000256" key="7">
    <source>
        <dbReference type="SAM" id="MobiDB-lite"/>
    </source>
</evidence>
<feature type="compositionally biased region" description="Low complexity" evidence="7">
    <location>
        <begin position="85"/>
        <end position="114"/>
    </location>
</feature>
<evidence type="ECO:0000256" key="4">
    <source>
        <dbReference type="ARBA" id="ARBA00022525"/>
    </source>
</evidence>
<comment type="similarity">
    <text evidence="2">Belongs to the twisted gastrulation protein family.</text>
</comment>
<protein>
    <submittedName>
        <fullName evidence="10">Uncharacterized protein</fullName>
    </submittedName>
</protein>
<evidence type="ECO:0000259" key="9">
    <source>
        <dbReference type="Pfam" id="PF23782"/>
    </source>
</evidence>
<keyword evidence="6" id="KW-0325">Glycoprotein</keyword>
<reference evidence="10" key="1">
    <citation type="submission" date="2020-03" db="EMBL/GenBank/DDBJ databases">
        <title>Melopsittacus undulatus (budgerigar) genome, bMelUnd1, maternal haplotype with Z.</title>
        <authorList>
            <person name="Gedman G."/>
            <person name="Mountcastle J."/>
            <person name="Haase B."/>
            <person name="Formenti G."/>
            <person name="Wright T."/>
            <person name="Apodaca J."/>
            <person name="Pelan S."/>
            <person name="Chow W."/>
            <person name="Rhie A."/>
            <person name="Howe K."/>
            <person name="Fedrigo O."/>
            <person name="Jarvis E.D."/>
        </authorList>
    </citation>
    <scope>NUCLEOTIDE SEQUENCE [LARGE SCALE GENOMIC DNA]</scope>
</reference>
<dbReference type="InterPro" id="IPR057726">
    <property type="entry name" value="Tsg_C"/>
</dbReference>
<evidence type="ECO:0000313" key="10">
    <source>
        <dbReference type="Ensembl" id="ENSMUNP00000028510.1"/>
    </source>
</evidence>
<dbReference type="PANTHER" id="PTHR12312:SF17">
    <property type="entry name" value="TWISTED GASTRULATION PROTEIN HOMOLOG 1"/>
    <property type="match status" value="1"/>
</dbReference>
<dbReference type="Proteomes" id="UP000694405">
    <property type="component" value="Chromosome 1"/>
</dbReference>
<keyword evidence="5" id="KW-0732">Signal</keyword>
<feature type="domain" description="Tsg C-terminal" evidence="8">
    <location>
        <begin position="206"/>
        <end position="270"/>
    </location>
</feature>
<accession>A0A8V5G349</accession>
<gene>
    <name evidence="10" type="primary">LOC101872207</name>
</gene>
<keyword evidence="3" id="KW-0217">Developmental protein</keyword>
<name>A0A8V5G349_MELUD</name>
<feature type="region of interest" description="Disordered" evidence="7">
    <location>
        <begin position="1"/>
        <end position="131"/>
    </location>
</feature>
<dbReference type="Pfam" id="PF04668">
    <property type="entry name" value="Tsg"/>
    <property type="match status" value="1"/>
</dbReference>
<evidence type="ECO:0000256" key="1">
    <source>
        <dbReference type="ARBA" id="ARBA00004613"/>
    </source>
</evidence>
<reference evidence="10" key="3">
    <citation type="submission" date="2025-09" db="UniProtKB">
        <authorList>
            <consortium name="Ensembl"/>
        </authorList>
    </citation>
    <scope>IDENTIFICATION</scope>
</reference>
<reference evidence="10" key="2">
    <citation type="submission" date="2025-08" db="UniProtKB">
        <authorList>
            <consortium name="Ensembl"/>
        </authorList>
    </citation>
    <scope>IDENTIFICATION</scope>
</reference>
<evidence type="ECO:0000256" key="6">
    <source>
        <dbReference type="ARBA" id="ARBA00023180"/>
    </source>
</evidence>
<keyword evidence="11" id="KW-1185">Reference proteome</keyword>
<organism evidence="10 11">
    <name type="scientific">Melopsittacus undulatus</name>
    <name type="common">Budgerigar</name>
    <name type="synonym">Psittacus undulatus</name>
    <dbReference type="NCBI Taxonomy" id="13146"/>
    <lineage>
        <taxon>Eukaryota</taxon>
        <taxon>Metazoa</taxon>
        <taxon>Chordata</taxon>
        <taxon>Craniata</taxon>
        <taxon>Vertebrata</taxon>
        <taxon>Euteleostomi</taxon>
        <taxon>Archelosauria</taxon>
        <taxon>Archosauria</taxon>
        <taxon>Dinosauria</taxon>
        <taxon>Saurischia</taxon>
        <taxon>Theropoda</taxon>
        <taxon>Coelurosauria</taxon>
        <taxon>Aves</taxon>
        <taxon>Neognathae</taxon>
        <taxon>Neoaves</taxon>
        <taxon>Telluraves</taxon>
        <taxon>Australaves</taxon>
        <taxon>Psittaciformes</taxon>
        <taxon>Psittaculidae</taxon>
        <taxon>Melopsittacus</taxon>
    </lineage>
</organism>
<evidence type="ECO:0000256" key="3">
    <source>
        <dbReference type="ARBA" id="ARBA00022473"/>
    </source>
</evidence>
<dbReference type="InterPro" id="IPR057635">
    <property type="entry name" value="Tsg_N"/>
</dbReference>
<dbReference type="Ensembl" id="ENSMUNT00000035600.1">
    <property type="protein sequence ID" value="ENSMUNP00000028510.1"/>
    <property type="gene ID" value="ENSMUNG00000003602.2"/>
</dbReference>
<keyword evidence="4" id="KW-0964">Secreted</keyword>
<comment type="subcellular location">
    <subcellularLocation>
        <location evidence="1">Secreted</location>
    </subcellularLocation>
</comment>
<dbReference type="PANTHER" id="PTHR12312">
    <property type="entry name" value="TWISTED GASTRULATION PROTEIN HOMOLOG 1-A-RELATED"/>
    <property type="match status" value="1"/>
</dbReference>
<dbReference type="GO" id="GO:0005615">
    <property type="term" value="C:extracellular space"/>
    <property type="evidence" value="ECO:0007669"/>
    <property type="project" value="TreeGrafter"/>
</dbReference>
<evidence type="ECO:0000256" key="5">
    <source>
        <dbReference type="ARBA" id="ARBA00022729"/>
    </source>
</evidence>
<dbReference type="GO" id="GO:0030510">
    <property type="term" value="P:regulation of BMP signaling pathway"/>
    <property type="evidence" value="ECO:0007669"/>
    <property type="project" value="TreeGrafter"/>
</dbReference>
<dbReference type="AlphaFoldDB" id="A0A8V5G349"/>
<sequence>MPQLFEILSGAAPKPRDPPSQAQLLPAPNAPGAAASSAAPHSLSGLTLSSRSDPQRPRPRSCSSPHTTPLSPARTGAGCSPAPSRACPQPRSAQPPARRVPVRAAGGGRRVLAPDGAPRRGEARPRHRLRSACGRGGAAAEACGCCRRCRSSESRPRRPAELCQCRPGEGNCSCCKECMLCLGTLWDECCDCVGMCNPRNYSDTPPTSKSTVEELHEPIPSLFRALTEGDTQLNWNIVSFPVAEELSHHENLVSFLETVNQPQHQNVSVPSNNVHAPYSSDKGSIIKNHRNRSAKNGRGLTQPQRTLLLSAMLQNTCVLWCILTTACQYISARSLASPWELPNTDGFTTPAALVAPKFQKH</sequence>
<feature type="domain" description="Tsg N-terminal" evidence="9">
    <location>
        <begin position="161"/>
        <end position="202"/>
    </location>
</feature>
<evidence type="ECO:0000259" key="8">
    <source>
        <dbReference type="Pfam" id="PF04668"/>
    </source>
</evidence>
<proteinExistence type="inferred from homology"/>